<reference evidence="2" key="1">
    <citation type="submission" date="2020-10" db="EMBL/GenBank/DDBJ databases">
        <title>An improved Amphimedon queenslandica hologenome assembly reveals how three proteobacterial symbionts can extend the metabolic phenotypic of their marine sponge host.</title>
        <authorList>
            <person name="Degnan B."/>
            <person name="Degnan S."/>
            <person name="Xiang X."/>
        </authorList>
    </citation>
    <scope>NUCLEOTIDE SEQUENCE</scope>
    <source>
        <strain evidence="2">AqS2</strain>
    </source>
</reference>
<gene>
    <name evidence="2" type="ORF">ISN26_07605</name>
</gene>
<protein>
    <submittedName>
        <fullName evidence="2">Uncharacterized protein</fullName>
    </submittedName>
</protein>
<sequence>MRSLRRRAAAGEGAQPPADRRNQKGGPALPQGRWLQAQHRRLRAAQSAGGQPDKEAGKRVFEEHLAAEKRQLDAKLAALRTRLAAALPAPPWDAEPDVNPHTGKPYKSSKRTRWIAMRFSYPSERRTAVAKATQGRPEVRRQIAAKAKERWKDPAYKKRVGAQISRAHNSPAGQLALAGRTRAHMDAEDGFIAVVANRSRDGAWHRIGGTRDPRRQIYNLRRKGCPGFAEAGDELEVVAAISCRLFHRAAARLHELLGMDAAHKARHGAAVDRPLAAIRSAARRAVAQVDGPAR</sequence>
<evidence type="ECO:0000313" key="3">
    <source>
        <dbReference type="Proteomes" id="UP000604381"/>
    </source>
</evidence>
<dbReference type="Proteomes" id="UP000604381">
    <property type="component" value="Unassembled WGS sequence"/>
</dbReference>
<organism evidence="2 3">
    <name type="scientific">Candidatus Amphirhobacter heronislandensis</name>
    <dbReference type="NCBI Taxonomy" id="1732024"/>
    <lineage>
        <taxon>Bacteria</taxon>
        <taxon>Pseudomonadati</taxon>
        <taxon>Pseudomonadota</taxon>
        <taxon>Gammaproteobacteria</taxon>
        <taxon>Candidatus Tethybacterales</taxon>
        <taxon>Candidatus Tethybacteraceae</taxon>
        <taxon>Candidatus Amphirhobacter</taxon>
    </lineage>
</organism>
<proteinExistence type="predicted"/>
<keyword evidence="3" id="KW-1185">Reference proteome</keyword>
<dbReference type="AlphaFoldDB" id="A0A930UE76"/>
<dbReference type="EMBL" id="JADHEI010000055">
    <property type="protein sequence ID" value="MBF2735913.1"/>
    <property type="molecule type" value="Genomic_DNA"/>
</dbReference>
<evidence type="ECO:0000313" key="2">
    <source>
        <dbReference type="EMBL" id="MBF2735913.1"/>
    </source>
</evidence>
<comment type="caution">
    <text evidence="2">The sequence shown here is derived from an EMBL/GenBank/DDBJ whole genome shotgun (WGS) entry which is preliminary data.</text>
</comment>
<accession>A0A930UE76</accession>
<evidence type="ECO:0000256" key="1">
    <source>
        <dbReference type="SAM" id="MobiDB-lite"/>
    </source>
</evidence>
<feature type="region of interest" description="Disordered" evidence="1">
    <location>
        <begin position="1"/>
        <end position="60"/>
    </location>
</feature>
<name>A0A930UE76_9GAMM</name>